<evidence type="ECO:0000313" key="4">
    <source>
        <dbReference type="Proteomes" id="UP000283063"/>
    </source>
</evidence>
<evidence type="ECO:0000313" key="3">
    <source>
        <dbReference type="EMBL" id="AZV80179.1"/>
    </source>
</evidence>
<dbReference type="InterPro" id="IPR043143">
    <property type="entry name" value="Mal/L-sulf/L-lact_DH-like_NADP"/>
</dbReference>
<organism evidence="3 4">
    <name type="scientific">Parasedimentitalea marina</name>
    <dbReference type="NCBI Taxonomy" id="2483033"/>
    <lineage>
        <taxon>Bacteria</taxon>
        <taxon>Pseudomonadati</taxon>
        <taxon>Pseudomonadota</taxon>
        <taxon>Alphaproteobacteria</taxon>
        <taxon>Rhodobacterales</taxon>
        <taxon>Paracoccaceae</taxon>
        <taxon>Parasedimentitalea</taxon>
    </lineage>
</organism>
<evidence type="ECO:0000256" key="2">
    <source>
        <dbReference type="ARBA" id="ARBA00023002"/>
    </source>
</evidence>
<keyword evidence="2" id="KW-0560">Oxidoreductase</keyword>
<dbReference type="KEGG" id="sedi:EBB79_21305"/>
<dbReference type="SUPFAM" id="SSF89733">
    <property type="entry name" value="L-sulfolactate dehydrogenase-like"/>
    <property type="match status" value="1"/>
</dbReference>
<dbReference type="PANTHER" id="PTHR11091:SF0">
    <property type="entry name" value="MALATE DEHYDROGENASE"/>
    <property type="match status" value="1"/>
</dbReference>
<dbReference type="InterPro" id="IPR043144">
    <property type="entry name" value="Mal/L-sulf/L-lact_DH-like_ah"/>
</dbReference>
<dbReference type="OrthoDB" id="9811519at2"/>
<keyword evidence="4" id="KW-1185">Reference proteome</keyword>
<sequence>MPDFPALTPHDDLRAFIARCFRSCGMTETNAEQAAGLMARADLIGQDGHGVFRLPQYIRRIQAGGLDVNAQFRTVEERAATALIDGGNGLGHLVMNHATQLAMEKARTTGVAWVGARHSNHAGPASLYAAMPAEEDMIGIYVAVGSANHMPPWGGTEMLLSTNPISIALPSTNNPPIILDMATTVAAYGKVKTAAQRGETMPEGWMIDKNGQPLTDPNRASEGFLLPIGGPKGYGLSLIFGILAGTLNGAAFGREVVDFNADSETTTNTGHFVIALDIKAFADPAQFKSDIDKIWQEMKSSPRLPGFDSIRLPGERLAQVTQERSEHGIPLPATLLAVLNTLAQDLGVAPL</sequence>
<dbReference type="PANTHER" id="PTHR11091">
    <property type="entry name" value="OXIDOREDUCTASE-RELATED"/>
    <property type="match status" value="1"/>
</dbReference>
<reference evidence="3 4" key="1">
    <citation type="submission" date="2018-10" db="EMBL/GenBank/DDBJ databases">
        <title>Parasedimentitalea marina sp. nov., a psychrophilic bacterium isolated from deep seawater of the New Britain Trench.</title>
        <authorList>
            <person name="Cao J."/>
        </authorList>
    </citation>
    <scope>NUCLEOTIDE SEQUENCE [LARGE SCALE GENOMIC DNA]</scope>
    <source>
        <strain evidence="3 4">W43</strain>
    </source>
</reference>
<dbReference type="InterPro" id="IPR036111">
    <property type="entry name" value="Mal/L-sulfo/L-lacto_DH-like_sf"/>
</dbReference>
<dbReference type="Proteomes" id="UP000283063">
    <property type="component" value="Chromosome"/>
</dbReference>
<name>A0A3T0N866_9RHOB</name>
<dbReference type="AlphaFoldDB" id="A0A3T0N866"/>
<dbReference type="InterPro" id="IPR003767">
    <property type="entry name" value="Malate/L-lactate_DH-like"/>
</dbReference>
<dbReference type="Gene3D" id="3.30.1370.60">
    <property type="entry name" value="Hypothetical oxidoreductase yiak, domain 2"/>
    <property type="match status" value="1"/>
</dbReference>
<accession>A0A3T0N866</accession>
<gene>
    <name evidence="3" type="ORF">EBB79_21305</name>
</gene>
<comment type="similarity">
    <text evidence="1">Belongs to the LDH2/MDH2 oxidoreductase family.</text>
</comment>
<dbReference type="Gene3D" id="1.10.1530.10">
    <property type="match status" value="1"/>
</dbReference>
<dbReference type="Pfam" id="PF02615">
    <property type="entry name" value="Ldh_2"/>
    <property type="match status" value="1"/>
</dbReference>
<dbReference type="EMBL" id="CP033219">
    <property type="protein sequence ID" value="AZV80179.1"/>
    <property type="molecule type" value="Genomic_DNA"/>
</dbReference>
<evidence type="ECO:0000256" key="1">
    <source>
        <dbReference type="ARBA" id="ARBA00006056"/>
    </source>
</evidence>
<dbReference type="RefSeq" id="WP_127750766.1">
    <property type="nucleotide sequence ID" value="NZ_CP033219.1"/>
</dbReference>
<proteinExistence type="inferred from homology"/>
<protein>
    <submittedName>
        <fullName evidence="3">Ldh family oxidoreductase</fullName>
    </submittedName>
</protein>
<dbReference type="GO" id="GO:0016491">
    <property type="term" value="F:oxidoreductase activity"/>
    <property type="evidence" value="ECO:0007669"/>
    <property type="project" value="UniProtKB-KW"/>
</dbReference>